<dbReference type="Proteomes" id="UP001152531">
    <property type="component" value="Unassembled WGS sequence"/>
</dbReference>
<organism evidence="1 2">
    <name type="scientific">[Candida] jaroonii</name>
    <dbReference type="NCBI Taxonomy" id="467808"/>
    <lineage>
        <taxon>Eukaryota</taxon>
        <taxon>Fungi</taxon>
        <taxon>Dikarya</taxon>
        <taxon>Ascomycota</taxon>
        <taxon>Saccharomycotina</taxon>
        <taxon>Pichiomycetes</taxon>
        <taxon>Debaryomycetaceae</taxon>
        <taxon>Yamadazyma</taxon>
    </lineage>
</organism>
<dbReference type="EMBL" id="CALSDN010000010">
    <property type="protein sequence ID" value="CAH6722735.1"/>
    <property type="molecule type" value="Genomic_DNA"/>
</dbReference>
<accession>A0ACA9YCF6</accession>
<gene>
    <name evidence="1" type="ORF">CLIB1444_10S05182</name>
</gene>
<reference evidence="1" key="1">
    <citation type="submission" date="2022-06" db="EMBL/GenBank/DDBJ databases">
        <authorList>
            <person name="Legras J.-L."/>
            <person name="Devillers H."/>
            <person name="Grondin C."/>
        </authorList>
    </citation>
    <scope>NUCLEOTIDE SEQUENCE</scope>
    <source>
        <strain evidence="1">CLIB 1444</strain>
    </source>
</reference>
<comment type="caution">
    <text evidence="1">The sequence shown here is derived from an EMBL/GenBank/DDBJ whole genome shotgun (WGS) entry which is preliminary data.</text>
</comment>
<name>A0ACA9YCF6_9ASCO</name>
<protein>
    <submittedName>
        <fullName evidence="1">Uncharacterized protein</fullName>
    </submittedName>
</protein>
<evidence type="ECO:0000313" key="1">
    <source>
        <dbReference type="EMBL" id="CAH6722735.1"/>
    </source>
</evidence>
<keyword evidence="2" id="KW-1185">Reference proteome</keyword>
<evidence type="ECO:0000313" key="2">
    <source>
        <dbReference type="Proteomes" id="UP001152531"/>
    </source>
</evidence>
<proteinExistence type="predicted"/>
<sequence length="504" mass="61058">MGFKTALNSLVTPTITNPQMSGIPDLLKNDIIINEEIPEILIPRGLPEMNFEPRLLNQPYGFDGQTDLLSPEIKASNTRENKRKGKAKMKMSELPDMKYDSTNPFEITSNGQVKRKEIKKVNELDALKLSITNGVEGSSKDLQNNDRRDRRRRSTDRERNERNERKERKERREKRERKQKSEQLRIQRNEDAQKDQVALEAEEQAIREKEDQGRVDKEKRERRERKRLAKIKHEKAKAERKRIEQERLEQERLELERLERERIERERLERERIEREIIERERVERERLEQERLEQERLDRQRIKRERRERRKRQRQREIESARLEELRIQQERLEAERITLERLELQRQEEERDSRRRERRRLRERQQQINELPSYKPTLHKDLDLLSFDSRFKPVIRFNNTITNDDLPKLMNQFNELAAFPHNINLSELNIIDDQYFDDIIPDLLDEDNPPPFSRGGSRIIRDRTSRINDNLILHDINNYQHSDQLLVHGVQYNSRIQLPNVS</sequence>